<proteinExistence type="predicted"/>
<organism evidence="3">
    <name type="scientific">marine sediment metagenome</name>
    <dbReference type="NCBI Taxonomy" id="412755"/>
    <lineage>
        <taxon>unclassified sequences</taxon>
        <taxon>metagenomes</taxon>
        <taxon>ecological metagenomes</taxon>
    </lineage>
</organism>
<protein>
    <recommendedName>
        <fullName evidence="2">DUF112 domain-containing protein</fullName>
    </recommendedName>
</protein>
<reference evidence="3" key="1">
    <citation type="journal article" date="2014" name="Front. Microbiol.">
        <title>High frequency of phylogenetically diverse reductive dehalogenase-homologous genes in deep subseafloor sedimentary metagenomes.</title>
        <authorList>
            <person name="Kawai M."/>
            <person name="Futagami T."/>
            <person name="Toyoda A."/>
            <person name="Takaki Y."/>
            <person name="Nishi S."/>
            <person name="Hori S."/>
            <person name="Arai W."/>
            <person name="Tsubouchi T."/>
            <person name="Morono Y."/>
            <person name="Uchiyama I."/>
            <person name="Ito T."/>
            <person name="Fujiyama A."/>
            <person name="Inagaki F."/>
            <person name="Takami H."/>
        </authorList>
    </citation>
    <scope>NUCLEOTIDE SEQUENCE</scope>
    <source>
        <strain evidence="3">Expedition CK06-06</strain>
    </source>
</reference>
<name>X0VFR9_9ZZZZ</name>
<sequence length="145" mass="14492">MEELISGFLQIFNVGTILWIALGEVLGIILGALPGLTATMGIALMVPISFQLSNASGMALLLGVYCGAVSGASIPAILLGIPGNPNAIATVYDGHAMTKKGLAGQALGGAVVASFIGGIASLIILVLFSPLIAKMTLAFGPAEKA</sequence>
<evidence type="ECO:0000313" key="3">
    <source>
        <dbReference type="EMBL" id="GAG10057.1"/>
    </source>
</evidence>
<dbReference type="InterPro" id="IPR002823">
    <property type="entry name" value="DUF112_TM"/>
</dbReference>
<keyword evidence="1" id="KW-0472">Membrane</keyword>
<feature type="domain" description="DUF112" evidence="2">
    <location>
        <begin position="17"/>
        <end position="143"/>
    </location>
</feature>
<dbReference type="Pfam" id="PF01970">
    <property type="entry name" value="TctA"/>
    <property type="match status" value="1"/>
</dbReference>
<evidence type="ECO:0000259" key="2">
    <source>
        <dbReference type="Pfam" id="PF01970"/>
    </source>
</evidence>
<feature type="non-terminal residue" evidence="3">
    <location>
        <position position="145"/>
    </location>
</feature>
<feature type="transmembrane region" description="Helical" evidence="1">
    <location>
        <begin position="17"/>
        <end position="46"/>
    </location>
</feature>
<evidence type="ECO:0000256" key="1">
    <source>
        <dbReference type="SAM" id="Phobius"/>
    </source>
</evidence>
<keyword evidence="1" id="KW-1133">Transmembrane helix</keyword>
<feature type="transmembrane region" description="Helical" evidence="1">
    <location>
        <begin position="58"/>
        <end position="82"/>
    </location>
</feature>
<keyword evidence="1" id="KW-0812">Transmembrane</keyword>
<comment type="caution">
    <text evidence="3">The sequence shown here is derived from an EMBL/GenBank/DDBJ whole genome shotgun (WGS) entry which is preliminary data.</text>
</comment>
<accession>X0VFR9</accession>
<dbReference type="PANTHER" id="PTHR35342:SF5">
    <property type="entry name" value="TRICARBOXYLIC TRANSPORT PROTEIN"/>
    <property type="match status" value="1"/>
</dbReference>
<feature type="transmembrane region" description="Helical" evidence="1">
    <location>
        <begin position="102"/>
        <end position="128"/>
    </location>
</feature>
<dbReference type="EMBL" id="BARS01022000">
    <property type="protein sequence ID" value="GAG10057.1"/>
    <property type="molecule type" value="Genomic_DNA"/>
</dbReference>
<gene>
    <name evidence="3" type="ORF">S01H1_35226</name>
</gene>
<dbReference type="PANTHER" id="PTHR35342">
    <property type="entry name" value="TRICARBOXYLIC TRANSPORT PROTEIN"/>
    <property type="match status" value="1"/>
</dbReference>
<dbReference type="AlphaFoldDB" id="X0VFR9"/>